<dbReference type="SUPFAM" id="SSF53474">
    <property type="entry name" value="alpha/beta-Hydrolases"/>
    <property type="match status" value="1"/>
</dbReference>
<dbReference type="AlphaFoldDB" id="A0A835AP76"/>
<dbReference type="Gene3D" id="3.40.50.1820">
    <property type="entry name" value="alpha/beta hydrolase"/>
    <property type="match status" value="1"/>
</dbReference>
<comment type="caution">
    <text evidence="3">The sequence shown here is derived from an EMBL/GenBank/DDBJ whole genome shotgun (WGS) entry which is preliminary data.</text>
</comment>
<sequence>MARGPVVLSHGYGGSQAIWDIVLPHLSRRKQVRYRCSFFDWTSRVALTPARSIKGAEHYTFSRFADELVALMDDMKLSSAVYVGRTPWRWNGRCMRHHQARPRPLLSSRPRRRISEVHELVGLRGRVRRVGHRGDAVHHLVGLPRLGRGLRASRRRHRHGLRGGGARGAEASSPWTRPWPTGWPA</sequence>
<gene>
    <name evidence="3" type="ORF">HU200_052201</name>
</gene>
<dbReference type="Proteomes" id="UP000636709">
    <property type="component" value="Unassembled WGS sequence"/>
</dbReference>
<dbReference type="PANTHER" id="PTHR43039">
    <property type="entry name" value="ESTERASE-RELATED"/>
    <property type="match status" value="1"/>
</dbReference>
<feature type="region of interest" description="Disordered" evidence="2">
    <location>
        <begin position="155"/>
        <end position="185"/>
    </location>
</feature>
<organism evidence="3 4">
    <name type="scientific">Digitaria exilis</name>
    <dbReference type="NCBI Taxonomy" id="1010633"/>
    <lineage>
        <taxon>Eukaryota</taxon>
        <taxon>Viridiplantae</taxon>
        <taxon>Streptophyta</taxon>
        <taxon>Embryophyta</taxon>
        <taxon>Tracheophyta</taxon>
        <taxon>Spermatophyta</taxon>
        <taxon>Magnoliopsida</taxon>
        <taxon>Liliopsida</taxon>
        <taxon>Poales</taxon>
        <taxon>Poaceae</taxon>
        <taxon>PACMAD clade</taxon>
        <taxon>Panicoideae</taxon>
        <taxon>Panicodae</taxon>
        <taxon>Paniceae</taxon>
        <taxon>Anthephorinae</taxon>
        <taxon>Digitaria</taxon>
    </lineage>
</organism>
<evidence type="ECO:0000313" key="3">
    <source>
        <dbReference type="EMBL" id="KAF8668508.1"/>
    </source>
</evidence>
<protein>
    <submittedName>
        <fullName evidence="3">Uncharacterized protein</fullName>
    </submittedName>
</protein>
<accession>A0A835AP76</accession>
<keyword evidence="4" id="KW-1185">Reference proteome</keyword>
<reference evidence="3" key="1">
    <citation type="submission" date="2020-07" db="EMBL/GenBank/DDBJ databases">
        <title>Genome sequence and genetic diversity analysis of an under-domesticated orphan crop, white fonio (Digitaria exilis).</title>
        <authorList>
            <person name="Bennetzen J.L."/>
            <person name="Chen S."/>
            <person name="Ma X."/>
            <person name="Wang X."/>
            <person name="Yssel A.E.J."/>
            <person name="Chaluvadi S.R."/>
            <person name="Johnson M."/>
            <person name="Gangashetty P."/>
            <person name="Hamidou F."/>
            <person name="Sanogo M.D."/>
            <person name="Zwaenepoel A."/>
            <person name="Wallace J."/>
            <person name="Van De Peer Y."/>
            <person name="Van Deynze A."/>
        </authorList>
    </citation>
    <scope>NUCLEOTIDE SEQUENCE</scope>
    <source>
        <tissue evidence="3">Leaves</tissue>
    </source>
</reference>
<evidence type="ECO:0000256" key="1">
    <source>
        <dbReference type="ARBA" id="ARBA00008645"/>
    </source>
</evidence>
<evidence type="ECO:0000313" key="4">
    <source>
        <dbReference type="Proteomes" id="UP000636709"/>
    </source>
</evidence>
<proteinExistence type="inferred from homology"/>
<name>A0A835AP76_9POAL</name>
<evidence type="ECO:0000256" key="2">
    <source>
        <dbReference type="SAM" id="MobiDB-lite"/>
    </source>
</evidence>
<dbReference type="OrthoDB" id="408373at2759"/>
<dbReference type="InterPro" id="IPR029058">
    <property type="entry name" value="AB_hydrolase_fold"/>
</dbReference>
<dbReference type="EMBL" id="JACEFO010002274">
    <property type="protein sequence ID" value="KAF8668508.1"/>
    <property type="molecule type" value="Genomic_DNA"/>
</dbReference>
<comment type="similarity">
    <text evidence="1">Belongs to the AB hydrolase superfamily.</text>
</comment>